<organism evidence="2 3">
    <name type="scientific">Candidatus Eubacterium avistercoris</name>
    <dbReference type="NCBI Taxonomy" id="2838567"/>
    <lineage>
        <taxon>Bacteria</taxon>
        <taxon>Bacillati</taxon>
        <taxon>Bacillota</taxon>
        <taxon>Clostridia</taxon>
        <taxon>Eubacteriales</taxon>
        <taxon>Eubacteriaceae</taxon>
        <taxon>Eubacterium</taxon>
    </lineage>
</organism>
<dbReference type="InterPro" id="IPR041685">
    <property type="entry name" value="AAA_GajA/Old/RecF-like"/>
</dbReference>
<dbReference type="Proteomes" id="UP000824024">
    <property type="component" value="Unassembled WGS sequence"/>
</dbReference>
<dbReference type="Gene3D" id="3.40.50.300">
    <property type="entry name" value="P-loop containing nucleotide triphosphate hydrolases"/>
    <property type="match status" value="1"/>
</dbReference>
<dbReference type="AlphaFoldDB" id="A0A9D2D536"/>
<reference evidence="2" key="1">
    <citation type="journal article" date="2021" name="PeerJ">
        <title>Extensive microbial diversity within the chicken gut microbiome revealed by metagenomics and culture.</title>
        <authorList>
            <person name="Gilroy R."/>
            <person name="Ravi A."/>
            <person name="Getino M."/>
            <person name="Pursley I."/>
            <person name="Horton D.L."/>
            <person name="Alikhan N.F."/>
            <person name="Baker D."/>
            <person name="Gharbi K."/>
            <person name="Hall N."/>
            <person name="Watson M."/>
            <person name="Adriaenssens E.M."/>
            <person name="Foster-Nyarko E."/>
            <person name="Jarju S."/>
            <person name="Secka A."/>
            <person name="Antonio M."/>
            <person name="Oren A."/>
            <person name="Chaudhuri R.R."/>
            <person name="La Ragione R."/>
            <person name="Hildebrand F."/>
            <person name="Pallen M.J."/>
        </authorList>
    </citation>
    <scope>NUCLEOTIDE SEQUENCE</scope>
    <source>
        <strain evidence="2">CHK192-9172</strain>
    </source>
</reference>
<dbReference type="GO" id="GO:0005524">
    <property type="term" value="F:ATP binding"/>
    <property type="evidence" value="ECO:0007669"/>
    <property type="project" value="UniProtKB-KW"/>
</dbReference>
<dbReference type="InterPro" id="IPR027417">
    <property type="entry name" value="P-loop_NTPase"/>
</dbReference>
<feature type="domain" description="Endonuclease GajA/Old nuclease/RecF-like AAA" evidence="1">
    <location>
        <begin position="220"/>
        <end position="338"/>
    </location>
</feature>
<protein>
    <submittedName>
        <fullName evidence="2">ATP-binding protein</fullName>
    </submittedName>
</protein>
<feature type="domain" description="Endonuclease GajA/Old nuclease/RecF-like AAA" evidence="1">
    <location>
        <begin position="1"/>
        <end position="50"/>
    </location>
</feature>
<keyword evidence="2" id="KW-0067">ATP-binding</keyword>
<proteinExistence type="predicted"/>
<name>A0A9D2D536_9FIRM</name>
<accession>A0A9D2D536</accession>
<dbReference type="InterPro" id="IPR051396">
    <property type="entry name" value="Bact_Antivir_Def_Nuclease"/>
</dbReference>
<dbReference type="Pfam" id="PF13175">
    <property type="entry name" value="AAA_15"/>
    <property type="match status" value="2"/>
</dbReference>
<evidence type="ECO:0000313" key="3">
    <source>
        <dbReference type="Proteomes" id="UP000824024"/>
    </source>
</evidence>
<dbReference type="PANTHER" id="PTHR43581">
    <property type="entry name" value="ATP/GTP PHOSPHATASE"/>
    <property type="match status" value="1"/>
</dbReference>
<sequence>MQITDLRIRNFKSIKDMHVENIENALILVGKNNTGKTAVLDAIRLVSGDYQVKEEDFLENYPNIEVYVSLKIGPEDLRRLHSFGMISQYRRYESWEEDFCRKLPGYQEGILKFVCIINRERKVRFEDGYHKNNEYIPLLFPKLYFVDSSRDLNRFQDDLLMMQEDKLLKQMRNGSCMFEQAKMCNHCFSCIGLICQKKPAELNAFETARLLDYKLYQLNLDDFSMKVNQRFRSNGGTETIVYSMNRDIEKMLSVTAEIYNEKRDRYCSVNCMGRGMRSIYMLSLLETYETEEAKGRDIIMIEEPEIFLHPKLQKISGDILYRLSKYSQVIFSTHSANLLINFNSRQIRQIAIGETGFSEVCAHTDISNILDDLGYSANDLMNVNFVFIVEGKQDKSRLPLLLKKYYSEIYDQDGKLYRIAVITTNSCTNIKTYANLKYMNQIYLKDNFLMIRDGDGKDARELKQQLCRYYEERNLEDIDRLPRVREKNVLILKYYSFENYFLNPDVMARLGIVDSREQFYEILLDRWKEYLHKLRSGRKLQEVIGKNLETVEDIKTYMEEIKIYVRGHNLYDIFYGRYREHEKELLEQYIELAPREDFKDILDPIESFIYFESRRKEAD</sequence>
<evidence type="ECO:0000259" key="1">
    <source>
        <dbReference type="Pfam" id="PF13175"/>
    </source>
</evidence>
<evidence type="ECO:0000313" key="2">
    <source>
        <dbReference type="EMBL" id="HIZ08689.1"/>
    </source>
</evidence>
<gene>
    <name evidence="2" type="ORF">IAA08_12235</name>
</gene>
<dbReference type="PANTHER" id="PTHR43581:SF4">
    <property type="entry name" value="ATP_GTP PHOSPHATASE"/>
    <property type="match status" value="1"/>
</dbReference>
<dbReference type="SUPFAM" id="SSF52540">
    <property type="entry name" value="P-loop containing nucleoside triphosphate hydrolases"/>
    <property type="match status" value="1"/>
</dbReference>
<comment type="caution">
    <text evidence="2">The sequence shown here is derived from an EMBL/GenBank/DDBJ whole genome shotgun (WGS) entry which is preliminary data.</text>
</comment>
<keyword evidence="2" id="KW-0547">Nucleotide-binding</keyword>
<dbReference type="EMBL" id="DXCH01000328">
    <property type="protein sequence ID" value="HIZ08689.1"/>
    <property type="molecule type" value="Genomic_DNA"/>
</dbReference>
<reference evidence="2" key="2">
    <citation type="submission" date="2021-04" db="EMBL/GenBank/DDBJ databases">
        <authorList>
            <person name="Gilroy R."/>
        </authorList>
    </citation>
    <scope>NUCLEOTIDE SEQUENCE</scope>
    <source>
        <strain evidence="2">CHK192-9172</strain>
    </source>
</reference>